<protein>
    <recommendedName>
        <fullName evidence="3">Nucleotidyltransferase</fullName>
    </recommendedName>
</protein>
<proteinExistence type="predicted"/>
<dbReference type="OrthoDB" id="9812148at2"/>
<evidence type="ECO:0000313" key="1">
    <source>
        <dbReference type="EMBL" id="BBL04667.1"/>
    </source>
</evidence>
<dbReference type="Proteomes" id="UP000318946">
    <property type="component" value="Chromosome"/>
</dbReference>
<reference evidence="2" key="1">
    <citation type="submission" date="2019-06" db="EMBL/GenBank/DDBJ databases">
        <title>Alistipes onderdonkii subsp. vulgaris subsp. nov., Alistipes dispar sp. nov. and Alistipes communis sp. nov., isolated from human faeces, and creation of Alistipes onderdonkii subsp. onderdonkii subsp. nov.</title>
        <authorList>
            <person name="Sakamoto M."/>
            <person name="Ikeyama N."/>
            <person name="Ogata Y."/>
            <person name="Suda W."/>
            <person name="Iino T."/>
            <person name="Hattori M."/>
            <person name="Ohkuma M."/>
        </authorList>
    </citation>
    <scope>NUCLEOTIDE SEQUENCE [LARGE SCALE GENOMIC DNA]</scope>
    <source>
        <strain evidence="2">5CBH24</strain>
    </source>
</reference>
<dbReference type="KEGG" id="acou:A5CBH24_19800"/>
<evidence type="ECO:0008006" key="3">
    <source>
        <dbReference type="Google" id="ProtNLM"/>
    </source>
</evidence>
<dbReference type="RefSeq" id="WP_141413049.1">
    <property type="nucleotide sequence ID" value="NZ_JBNGHB010000009.1"/>
</dbReference>
<evidence type="ECO:0000313" key="2">
    <source>
        <dbReference type="Proteomes" id="UP000318946"/>
    </source>
</evidence>
<dbReference type="InterPro" id="IPR039498">
    <property type="entry name" value="NTP_transf_5"/>
</dbReference>
<sequence length="357" mass="40760">MKDRARMDLFALLRAGVRSGDTPDIGGSTDDRWRELYTAASSQGVSALVWDGIRRLPPESQPSRELRLRWAYNVERIERRYGQQRRRAAELAAAYAEAGIRTVVLKGFAVSRLYPVPEHRPCGDLDCFLCGDYERGNRVAEQVGAEVKRDFYKHSHIVFRGLTVENHRFCTAVRGSRRAKRFERHLQRLLAEGPLSCIPETALLVPPPDFNALFLAKHALSHFLTEGISLRHLCDWAVFIDREGDAVDWTAFRKVAAEDRLLRFAEILSDLSVRYLGVARNPLPAGVQALADRVLDNILYERRHLNDSPGGAWTKRMRLIGNLARDRWKYGEVYGRSFLLEGLRLSVGYLFDRNPEL</sequence>
<dbReference type="EMBL" id="AP019735">
    <property type="protein sequence ID" value="BBL04667.1"/>
    <property type="molecule type" value="Genomic_DNA"/>
</dbReference>
<name>A0A4Y1WUS4_9BACT</name>
<keyword evidence="2" id="KW-1185">Reference proteome</keyword>
<organism evidence="1 2">
    <name type="scientific">Alistipes communis</name>
    <dbReference type="NCBI Taxonomy" id="2585118"/>
    <lineage>
        <taxon>Bacteria</taxon>
        <taxon>Pseudomonadati</taxon>
        <taxon>Bacteroidota</taxon>
        <taxon>Bacteroidia</taxon>
        <taxon>Bacteroidales</taxon>
        <taxon>Rikenellaceae</taxon>
        <taxon>Alistipes</taxon>
    </lineage>
</organism>
<dbReference type="AlphaFoldDB" id="A0A4Y1WUS4"/>
<accession>A0A4Y1WUS4</accession>
<dbReference type="Pfam" id="PF14907">
    <property type="entry name" value="NTP_transf_5"/>
    <property type="match status" value="1"/>
</dbReference>
<gene>
    <name evidence="1" type="ORF">A5CBH24_19800</name>
</gene>